<dbReference type="KEGG" id="asoc:CB4_00977"/>
<name>A0A0U4WDC4_9BACL</name>
<evidence type="ECO:0000313" key="1">
    <source>
        <dbReference type="EMBL" id="BAU26808.1"/>
    </source>
</evidence>
<dbReference type="Pfam" id="PF09560">
    <property type="entry name" value="Spore_YunB"/>
    <property type="match status" value="1"/>
</dbReference>
<protein>
    <submittedName>
        <fullName evidence="1">Sporulation protein YunB</fullName>
    </submittedName>
</protein>
<keyword evidence="2" id="KW-1185">Reference proteome</keyword>
<dbReference type="Proteomes" id="UP000217696">
    <property type="component" value="Chromosome"/>
</dbReference>
<dbReference type="AlphaFoldDB" id="A0A0U4WDC4"/>
<reference evidence="1 2" key="1">
    <citation type="submission" date="2015-12" db="EMBL/GenBank/DDBJ databases">
        <title>Genome sequence of Aneurinibacillus soli.</title>
        <authorList>
            <person name="Lee J.S."/>
            <person name="Lee K.C."/>
            <person name="Kim K.K."/>
            <person name="Lee B.W."/>
        </authorList>
    </citation>
    <scope>NUCLEOTIDE SEQUENCE [LARGE SCALE GENOMIC DNA]</scope>
    <source>
        <strain evidence="1 2">CB4</strain>
    </source>
</reference>
<proteinExistence type="predicted"/>
<dbReference type="RefSeq" id="WP_096463812.1">
    <property type="nucleotide sequence ID" value="NZ_AP017312.1"/>
</dbReference>
<organism evidence="1 2">
    <name type="scientific">Aneurinibacillus soli</name>
    <dbReference type="NCBI Taxonomy" id="1500254"/>
    <lineage>
        <taxon>Bacteria</taxon>
        <taxon>Bacillati</taxon>
        <taxon>Bacillota</taxon>
        <taxon>Bacilli</taxon>
        <taxon>Bacillales</taxon>
        <taxon>Paenibacillaceae</taxon>
        <taxon>Aneurinibacillus group</taxon>
        <taxon>Aneurinibacillus</taxon>
    </lineage>
</organism>
<gene>
    <name evidence="1" type="primary">yunB</name>
    <name evidence="1" type="ORF">CB4_00977</name>
</gene>
<dbReference type="OrthoDB" id="1649278at2"/>
<sequence length="244" mass="27303">MKRRKNRSVRAPIPSRYMFLISLVIFLGLSIQTFYYIEKNLEPVIRDIARARVEQMATKTLHDAISEKIVKETNFKELVQVQKDKNGKVQVASFDYDRYAHIVASVTENVEHTLEKLEQAPEKIPLGQALRSNLLAQYGPDIPITLVPYGSAHVELKPEVKEAGINMVLVTVYVVVHTKIKIVIPFTTEPASITMEIPISNALIVGDVPQFYYDGNGRAVGSEVPGAVPPAIPPVQMNVENKRN</sequence>
<accession>A0A0U4WDC4</accession>
<dbReference type="InterPro" id="IPR014197">
    <property type="entry name" value="Sporulation_prot_YunB"/>
</dbReference>
<dbReference type="EMBL" id="AP017312">
    <property type="protein sequence ID" value="BAU26808.1"/>
    <property type="molecule type" value="Genomic_DNA"/>
</dbReference>
<evidence type="ECO:0000313" key="2">
    <source>
        <dbReference type="Proteomes" id="UP000217696"/>
    </source>
</evidence>
<dbReference type="NCBIfam" id="TIGR02832">
    <property type="entry name" value="spo_yunB"/>
    <property type="match status" value="1"/>
</dbReference>
<dbReference type="PIRSF" id="PIRSF021383">
    <property type="entry name" value="YunB"/>
    <property type="match status" value="1"/>
</dbReference>